<dbReference type="GO" id="GO:0016740">
    <property type="term" value="F:transferase activity"/>
    <property type="evidence" value="ECO:0007669"/>
    <property type="project" value="UniProtKB-KW"/>
</dbReference>
<keyword evidence="2" id="KW-0808">Transferase</keyword>
<dbReference type="RefSeq" id="WP_179918466.1">
    <property type="nucleotide sequence ID" value="NZ_CP058909.1"/>
</dbReference>
<feature type="region of interest" description="Disordered" evidence="1">
    <location>
        <begin position="186"/>
        <end position="236"/>
    </location>
</feature>
<organism evidence="2 3">
    <name type="scientific">Halosimplex pelagicum</name>
    <dbReference type="NCBI Taxonomy" id="869886"/>
    <lineage>
        <taxon>Archaea</taxon>
        <taxon>Methanobacteriati</taxon>
        <taxon>Methanobacteriota</taxon>
        <taxon>Stenosarchaea group</taxon>
        <taxon>Halobacteria</taxon>
        <taxon>Halobacteriales</taxon>
        <taxon>Haloarculaceae</taxon>
        <taxon>Halosimplex</taxon>
    </lineage>
</organism>
<name>A0A7D5P8C5_9EURY</name>
<feature type="region of interest" description="Disordered" evidence="1">
    <location>
        <begin position="139"/>
        <end position="166"/>
    </location>
</feature>
<evidence type="ECO:0000313" key="2">
    <source>
        <dbReference type="EMBL" id="QLH83417.1"/>
    </source>
</evidence>
<feature type="compositionally biased region" description="Polar residues" evidence="1">
    <location>
        <begin position="188"/>
        <end position="198"/>
    </location>
</feature>
<dbReference type="Proteomes" id="UP000509346">
    <property type="component" value="Chromosome"/>
</dbReference>
<dbReference type="OrthoDB" id="137974at2157"/>
<gene>
    <name evidence="2" type="ORF">HZS54_18055</name>
</gene>
<reference evidence="2 3" key="1">
    <citation type="submission" date="2020-07" db="EMBL/GenBank/DDBJ databases">
        <title>Halosimplex litoreum sp. nov. and Halosimplex rubrum sp. nov., isolated from different salt environments.</title>
        <authorList>
            <person name="Cui H."/>
        </authorList>
    </citation>
    <scope>NUCLEOTIDE SEQUENCE [LARGE SCALE GENOMIC DNA]</scope>
    <source>
        <strain evidence="2 3">R2</strain>
    </source>
</reference>
<evidence type="ECO:0000313" key="3">
    <source>
        <dbReference type="Proteomes" id="UP000509346"/>
    </source>
</evidence>
<dbReference type="GeneID" id="56084534"/>
<dbReference type="EMBL" id="CP058909">
    <property type="protein sequence ID" value="QLH83417.1"/>
    <property type="molecule type" value="Genomic_DNA"/>
</dbReference>
<feature type="compositionally biased region" description="Basic and acidic residues" evidence="1">
    <location>
        <begin position="216"/>
        <end position="226"/>
    </location>
</feature>
<protein>
    <submittedName>
        <fullName evidence="2">Nucleoside 2-deoxyribosyltransferase</fullName>
    </submittedName>
</protein>
<dbReference type="Gene3D" id="3.40.50.450">
    <property type="match status" value="1"/>
</dbReference>
<evidence type="ECO:0000256" key="1">
    <source>
        <dbReference type="SAM" id="MobiDB-lite"/>
    </source>
</evidence>
<feature type="compositionally biased region" description="Basic and acidic residues" evidence="1">
    <location>
        <begin position="152"/>
        <end position="161"/>
    </location>
</feature>
<dbReference type="AlphaFoldDB" id="A0A7D5P8C5"/>
<keyword evidence="3" id="KW-1185">Reference proteome</keyword>
<proteinExistence type="predicted"/>
<sequence>MSDQKECFVICPIGSEGSEIRERSDKLMEYIITDAVSEFGYSTLRSDEMSEPGSITSQIIQKTIESELVIADLTNHNPNVFYELALRHATAKPYIQLIDKKQSIPFDISDLRTINYDFDVQRAANAVDEIKEHLETIEEKEPDFDNPISRSADLKSWRESEDPSEQNFADILDGLNSLNKRIDKLESEMSNSGTQQVLSSSSAFESFDPSDFDLSEQEREEIKEEYGVSFKRASSN</sequence>
<dbReference type="KEGG" id="hpel:HZS54_18055"/>
<accession>A0A7D5P8C5</accession>